<organism evidence="1">
    <name type="scientific">human gut metagenome</name>
    <dbReference type="NCBI Taxonomy" id="408170"/>
    <lineage>
        <taxon>unclassified sequences</taxon>
        <taxon>metagenomes</taxon>
        <taxon>organismal metagenomes</taxon>
    </lineage>
</organism>
<accession>W1YGM0</accession>
<protein>
    <submittedName>
        <fullName evidence="1">Uncharacterized protein</fullName>
    </submittedName>
</protein>
<name>W1YGM0_9ZZZZ</name>
<reference evidence="1" key="1">
    <citation type="submission" date="2013-12" db="EMBL/GenBank/DDBJ databases">
        <title>A Varibaculum cambriense genome reconstructed from a premature infant gut community with otherwise low bacterial novelty that shifts toward anaerobic metabolism during the third week of life.</title>
        <authorList>
            <person name="Brown C.T."/>
            <person name="Sharon I."/>
            <person name="Thomas B.C."/>
            <person name="Castelle C.J."/>
            <person name="Morowitz M.J."/>
            <person name="Banfield J.F."/>
        </authorList>
    </citation>
    <scope>NUCLEOTIDE SEQUENCE</scope>
</reference>
<evidence type="ECO:0000313" key="1">
    <source>
        <dbReference type="EMBL" id="ETJ40840.1"/>
    </source>
</evidence>
<feature type="non-terminal residue" evidence="1">
    <location>
        <position position="1"/>
    </location>
</feature>
<dbReference type="EMBL" id="AZMM01005238">
    <property type="protein sequence ID" value="ETJ40840.1"/>
    <property type="molecule type" value="Genomic_DNA"/>
</dbReference>
<sequence length="23" mass="2656">TEMLLTSDSTYKIDIELKSKKVI</sequence>
<gene>
    <name evidence="1" type="ORF">Q604_UNBC05238G0001</name>
</gene>
<dbReference type="AlphaFoldDB" id="W1YGM0"/>
<comment type="caution">
    <text evidence="1">The sequence shown here is derived from an EMBL/GenBank/DDBJ whole genome shotgun (WGS) entry which is preliminary data.</text>
</comment>
<proteinExistence type="predicted"/>